<name>A0ABW5Y924_9SPHI</name>
<dbReference type="Proteomes" id="UP001597557">
    <property type="component" value="Unassembled WGS sequence"/>
</dbReference>
<evidence type="ECO:0000256" key="1">
    <source>
        <dbReference type="SAM" id="Phobius"/>
    </source>
</evidence>
<feature type="transmembrane region" description="Helical" evidence="1">
    <location>
        <begin position="123"/>
        <end position="144"/>
    </location>
</feature>
<accession>A0ABW5Y924</accession>
<proteinExistence type="predicted"/>
<keyword evidence="1" id="KW-1133">Transmembrane helix</keyword>
<evidence type="ECO:0000313" key="3">
    <source>
        <dbReference type="Proteomes" id="UP001597557"/>
    </source>
</evidence>
<keyword evidence="1" id="KW-0812">Transmembrane</keyword>
<comment type="caution">
    <text evidence="2">The sequence shown here is derived from an EMBL/GenBank/DDBJ whole genome shotgun (WGS) entry which is preliminary data.</text>
</comment>
<gene>
    <name evidence="2" type="ORF">ACFS5N_02275</name>
</gene>
<keyword evidence="3" id="KW-1185">Reference proteome</keyword>
<dbReference type="EMBL" id="JBHUPD010000001">
    <property type="protein sequence ID" value="MFD2871276.1"/>
    <property type="molecule type" value="Genomic_DNA"/>
</dbReference>
<sequence length="165" mass="19106">MDVKAYIESGVLESYVLGSASPEEEREVLRLKKQYPEIADALFQIETDFEQLAQNMALIPPPGMLTRIEDEINAVIETEEALPPAKQPKTNNHKYQSNPDSGTQFIEVEASSNQMRIHKAWRWVFAGVFILGKIFLIAAIYFYFENRQAQERIQELKTELRQYKH</sequence>
<organism evidence="2 3">
    <name type="scientific">Mucilaginibacter ximonensis</name>
    <dbReference type="NCBI Taxonomy" id="538021"/>
    <lineage>
        <taxon>Bacteria</taxon>
        <taxon>Pseudomonadati</taxon>
        <taxon>Bacteroidota</taxon>
        <taxon>Sphingobacteriia</taxon>
        <taxon>Sphingobacteriales</taxon>
        <taxon>Sphingobacteriaceae</taxon>
        <taxon>Mucilaginibacter</taxon>
    </lineage>
</organism>
<keyword evidence="1" id="KW-0472">Membrane</keyword>
<evidence type="ECO:0000313" key="2">
    <source>
        <dbReference type="EMBL" id="MFD2871276.1"/>
    </source>
</evidence>
<dbReference type="RefSeq" id="WP_377181803.1">
    <property type="nucleotide sequence ID" value="NZ_JBHUPD010000001.1"/>
</dbReference>
<protein>
    <submittedName>
        <fullName evidence="2">Uncharacterized protein</fullName>
    </submittedName>
</protein>
<reference evidence="3" key="1">
    <citation type="journal article" date="2019" name="Int. J. Syst. Evol. Microbiol.">
        <title>The Global Catalogue of Microorganisms (GCM) 10K type strain sequencing project: providing services to taxonomists for standard genome sequencing and annotation.</title>
        <authorList>
            <consortium name="The Broad Institute Genomics Platform"/>
            <consortium name="The Broad Institute Genome Sequencing Center for Infectious Disease"/>
            <person name="Wu L."/>
            <person name="Ma J."/>
        </authorList>
    </citation>
    <scope>NUCLEOTIDE SEQUENCE [LARGE SCALE GENOMIC DNA]</scope>
    <source>
        <strain evidence="3">KCTC 22437</strain>
    </source>
</reference>